<feature type="region of interest" description="Disordered" evidence="6">
    <location>
        <begin position="335"/>
        <end position="365"/>
    </location>
</feature>
<reference evidence="9 10" key="1">
    <citation type="journal article" date="2004" name="Science">
        <title>The genome of the diatom Thalassiosira pseudonana: ecology, evolution, and metabolism.</title>
        <authorList>
            <person name="Armbrust E.V."/>
            <person name="Berges J.A."/>
            <person name="Bowler C."/>
            <person name="Green B.R."/>
            <person name="Martinez D."/>
            <person name="Putnam N.H."/>
            <person name="Zhou S."/>
            <person name="Allen A.E."/>
            <person name="Apt K.E."/>
            <person name="Bechner M."/>
            <person name="Brzezinski M.A."/>
            <person name="Chaal B.K."/>
            <person name="Chiovitti A."/>
            <person name="Davis A.K."/>
            <person name="Demarest M.S."/>
            <person name="Detter J.C."/>
            <person name="Glavina T."/>
            <person name="Goodstein D."/>
            <person name="Hadi M.Z."/>
            <person name="Hellsten U."/>
            <person name="Hildebrand M."/>
            <person name="Jenkins B.D."/>
            <person name="Jurka J."/>
            <person name="Kapitonov V.V."/>
            <person name="Kroger N."/>
            <person name="Lau W.W."/>
            <person name="Lane T.W."/>
            <person name="Larimer F.W."/>
            <person name="Lippmeier J.C."/>
            <person name="Lucas S."/>
            <person name="Medina M."/>
            <person name="Montsant A."/>
            <person name="Obornik M."/>
            <person name="Parker M.S."/>
            <person name="Palenik B."/>
            <person name="Pazour G.J."/>
            <person name="Richardson P.M."/>
            <person name="Rynearson T.A."/>
            <person name="Saito M.A."/>
            <person name="Schwartz D.C."/>
            <person name="Thamatrakoln K."/>
            <person name="Valentin K."/>
            <person name="Vardi A."/>
            <person name="Wilkerson F.P."/>
            <person name="Rokhsar D.S."/>
        </authorList>
    </citation>
    <scope>NUCLEOTIDE SEQUENCE [LARGE SCALE GENOMIC DNA]</scope>
    <source>
        <strain evidence="9 10">CCMP1335</strain>
    </source>
</reference>
<evidence type="ECO:0000256" key="3">
    <source>
        <dbReference type="ARBA" id="ARBA00022692"/>
    </source>
</evidence>
<feature type="transmembrane region" description="Helical" evidence="7">
    <location>
        <begin position="210"/>
        <end position="228"/>
    </location>
</feature>
<organism evidence="9 10">
    <name type="scientific">Thalassiosira pseudonana</name>
    <name type="common">Marine diatom</name>
    <name type="synonym">Cyclotella nana</name>
    <dbReference type="NCBI Taxonomy" id="35128"/>
    <lineage>
        <taxon>Eukaryota</taxon>
        <taxon>Sar</taxon>
        <taxon>Stramenopiles</taxon>
        <taxon>Ochrophyta</taxon>
        <taxon>Bacillariophyta</taxon>
        <taxon>Coscinodiscophyceae</taxon>
        <taxon>Thalassiosirophycidae</taxon>
        <taxon>Thalassiosirales</taxon>
        <taxon>Thalassiosiraceae</taxon>
        <taxon>Thalassiosira</taxon>
    </lineage>
</organism>
<dbReference type="Pfam" id="PF02308">
    <property type="entry name" value="MgtC"/>
    <property type="match status" value="1"/>
</dbReference>
<feature type="domain" description="MgtC/SapB/SrpB/YhiD N-terminal" evidence="8">
    <location>
        <begin position="91"/>
        <end position="229"/>
    </location>
</feature>
<dbReference type="InterPro" id="IPR049177">
    <property type="entry name" value="MgtC_SapB_SrpB_YhiD_N"/>
</dbReference>
<dbReference type="AlphaFoldDB" id="B8BV94"/>
<feature type="transmembrane region" description="Helical" evidence="7">
    <location>
        <begin position="185"/>
        <end position="204"/>
    </location>
</feature>
<dbReference type="PRINTS" id="PR01837">
    <property type="entry name" value="MGTCSAPBPROT"/>
</dbReference>
<evidence type="ECO:0000256" key="6">
    <source>
        <dbReference type="SAM" id="MobiDB-lite"/>
    </source>
</evidence>
<keyword evidence="4 7" id="KW-1133">Transmembrane helix</keyword>
<feature type="transmembrane region" description="Helical" evidence="7">
    <location>
        <begin position="15"/>
        <end position="38"/>
    </location>
</feature>
<evidence type="ECO:0000313" key="9">
    <source>
        <dbReference type="EMBL" id="EED95421.1"/>
    </source>
</evidence>
<dbReference type="GeneID" id="7452298"/>
<proteinExistence type="predicted"/>
<keyword evidence="2" id="KW-1003">Cell membrane</keyword>
<evidence type="ECO:0000313" key="10">
    <source>
        <dbReference type="Proteomes" id="UP000001449"/>
    </source>
</evidence>
<dbReference type="GO" id="GO:0005886">
    <property type="term" value="C:plasma membrane"/>
    <property type="evidence" value="ECO:0007669"/>
    <property type="project" value="UniProtKB-SubCell"/>
</dbReference>
<dbReference type="InParanoid" id="B8BV94"/>
<feature type="transmembrane region" description="Helical" evidence="7">
    <location>
        <begin position="146"/>
        <end position="164"/>
    </location>
</feature>
<dbReference type="RefSeq" id="XP_002287978.1">
    <property type="nucleotide sequence ID" value="XM_002287942.1"/>
</dbReference>
<dbReference type="KEGG" id="tps:THAPSDRAFT_21437"/>
<evidence type="ECO:0000259" key="8">
    <source>
        <dbReference type="Pfam" id="PF02308"/>
    </source>
</evidence>
<keyword evidence="10" id="KW-1185">Reference proteome</keyword>
<dbReference type="InterPro" id="IPR003416">
    <property type="entry name" value="MgtC/SapB/SrpB/YhiD_fam"/>
</dbReference>
<accession>B8BV94</accession>
<name>B8BV94_THAPS</name>
<evidence type="ECO:0000256" key="7">
    <source>
        <dbReference type="SAM" id="Phobius"/>
    </source>
</evidence>
<keyword evidence="5 7" id="KW-0472">Membrane</keyword>
<keyword evidence="3 7" id="KW-0812">Transmembrane</keyword>
<feature type="compositionally biased region" description="Basic and acidic residues" evidence="6">
    <location>
        <begin position="335"/>
        <end position="347"/>
    </location>
</feature>
<protein>
    <recommendedName>
        <fullName evidence="8">MgtC/SapB/SrpB/YhiD N-terminal domain-containing protein</fullName>
    </recommendedName>
</protein>
<dbReference type="PANTHER" id="PTHR33778">
    <property type="entry name" value="PROTEIN MGTC"/>
    <property type="match status" value="1"/>
</dbReference>
<gene>
    <name evidence="9" type="ORF">THAPSDRAFT_21437</name>
</gene>
<dbReference type="eggNOG" id="ENOG502S35P">
    <property type="taxonomic scope" value="Eukaryota"/>
</dbReference>
<dbReference type="PANTHER" id="PTHR33778:SF1">
    <property type="entry name" value="MAGNESIUM TRANSPORTER YHID-RELATED"/>
    <property type="match status" value="1"/>
</dbReference>
<reference evidence="9 10" key="2">
    <citation type="journal article" date="2008" name="Nature">
        <title>The Phaeodactylum genome reveals the evolutionary history of diatom genomes.</title>
        <authorList>
            <person name="Bowler C."/>
            <person name="Allen A.E."/>
            <person name="Badger J.H."/>
            <person name="Grimwood J."/>
            <person name="Jabbari K."/>
            <person name="Kuo A."/>
            <person name="Maheswari U."/>
            <person name="Martens C."/>
            <person name="Maumus F."/>
            <person name="Otillar R.P."/>
            <person name="Rayko E."/>
            <person name="Salamov A."/>
            <person name="Vandepoele K."/>
            <person name="Beszteri B."/>
            <person name="Gruber A."/>
            <person name="Heijde M."/>
            <person name="Katinka M."/>
            <person name="Mock T."/>
            <person name="Valentin K."/>
            <person name="Verret F."/>
            <person name="Berges J.A."/>
            <person name="Brownlee C."/>
            <person name="Cadoret J.P."/>
            <person name="Chiovitti A."/>
            <person name="Choi C.J."/>
            <person name="Coesel S."/>
            <person name="De Martino A."/>
            <person name="Detter J.C."/>
            <person name="Durkin C."/>
            <person name="Falciatore A."/>
            <person name="Fournet J."/>
            <person name="Haruta M."/>
            <person name="Huysman M.J."/>
            <person name="Jenkins B.D."/>
            <person name="Jiroutova K."/>
            <person name="Jorgensen R.E."/>
            <person name="Joubert Y."/>
            <person name="Kaplan A."/>
            <person name="Kroger N."/>
            <person name="Kroth P.G."/>
            <person name="La Roche J."/>
            <person name="Lindquist E."/>
            <person name="Lommer M."/>
            <person name="Martin-Jezequel V."/>
            <person name="Lopez P.J."/>
            <person name="Lucas S."/>
            <person name="Mangogna M."/>
            <person name="McGinnis K."/>
            <person name="Medlin L.K."/>
            <person name="Montsant A."/>
            <person name="Oudot-Le Secq M.P."/>
            <person name="Napoli C."/>
            <person name="Obornik M."/>
            <person name="Parker M.S."/>
            <person name="Petit J.L."/>
            <person name="Porcel B.M."/>
            <person name="Poulsen N."/>
            <person name="Robison M."/>
            <person name="Rychlewski L."/>
            <person name="Rynearson T.A."/>
            <person name="Schmutz J."/>
            <person name="Shapiro H."/>
            <person name="Siaut M."/>
            <person name="Stanley M."/>
            <person name="Sussman M.R."/>
            <person name="Taylor A.R."/>
            <person name="Vardi A."/>
            <person name="von Dassow P."/>
            <person name="Vyverman W."/>
            <person name="Willis A."/>
            <person name="Wyrwicz L.S."/>
            <person name="Rokhsar D.S."/>
            <person name="Weissenbach J."/>
            <person name="Armbrust E.V."/>
            <person name="Green B.R."/>
            <person name="Van de Peer Y."/>
            <person name="Grigoriev I.V."/>
        </authorList>
    </citation>
    <scope>NUCLEOTIDE SEQUENCE [LARGE SCALE GENOMIC DNA]</scope>
    <source>
        <strain evidence="9 10">CCMP1335</strain>
    </source>
</reference>
<evidence type="ECO:0000256" key="2">
    <source>
        <dbReference type="ARBA" id="ARBA00022475"/>
    </source>
</evidence>
<dbReference type="Proteomes" id="UP000001449">
    <property type="component" value="Chromosome 2"/>
</dbReference>
<sequence>MNKRSHDDGTWGGKVYATCLYTCLVVYTAVILFGSSFLPENQEQWCPYADDSYGRHQYSNPDYNYHPCYRYRTPYLLFLHLQEIEFAQRMIFSLILGGIIGFERRASERPAGIRTMAMVCLGSCFFCMTSQLAFKSSTMGWDAARVAAAVPSGVGFLGAGLIWKGSSTASKEVDGEVVRATTQEVHGLTTAASVWLSAAVGVAVGGGRRLYIVSVYGVMLVILVLRFGPQLYLAKDSESVDDWDDDDSELDWESFTDDSSDVHSQCLDENIANDLQYMQVRSDLIAQTELENQNETEMQALMNKYKQNTSARYGLSHSSHASSPNLRMMTYEMPIKGDETGDDKSRAQETLSPKRRRSRRQTATANLMKLSFHG</sequence>
<evidence type="ECO:0000256" key="4">
    <source>
        <dbReference type="ARBA" id="ARBA00022989"/>
    </source>
</evidence>
<evidence type="ECO:0000256" key="5">
    <source>
        <dbReference type="ARBA" id="ARBA00023136"/>
    </source>
</evidence>
<evidence type="ECO:0000256" key="1">
    <source>
        <dbReference type="ARBA" id="ARBA00004651"/>
    </source>
</evidence>
<comment type="subcellular location">
    <subcellularLocation>
        <location evidence="1">Cell membrane</location>
        <topology evidence="1">Multi-pass membrane protein</topology>
    </subcellularLocation>
</comment>
<dbReference type="EMBL" id="CM000639">
    <property type="protein sequence ID" value="EED95421.1"/>
    <property type="molecule type" value="Genomic_DNA"/>
</dbReference>
<feature type="transmembrane region" description="Helical" evidence="7">
    <location>
        <begin position="115"/>
        <end position="134"/>
    </location>
</feature>
<dbReference type="PaxDb" id="35128-Thaps21437"/>
<dbReference type="HOGENOM" id="CLU_740802_0_0_1"/>